<dbReference type="OrthoDB" id="5817230at2759"/>
<name>A0A8H8UK05_9HELO</name>
<feature type="binding site" evidence="9">
    <location>
        <begin position="426"/>
        <end position="427"/>
    </location>
    <ligand>
        <name>GTP</name>
        <dbReference type="ChEBI" id="CHEBI:37565"/>
    </ligand>
</feature>
<evidence type="ECO:0000256" key="10">
    <source>
        <dbReference type="PIRSR" id="PIRSR601019-2"/>
    </source>
</evidence>
<evidence type="ECO:0000256" key="6">
    <source>
        <dbReference type="ARBA" id="ARBA00023139"/>
    </source>
</evidence>
<evidence type="ECO:0000256" key="3">
    <source>
        <dbReference type="ARBA" id="ARBA00022741"/>
    </source>
</evidence>
<protein>
    <submittedName>
        <fullName evidence="12">Guanine nucleotide-binding protein subunit alpha</fullName>
    </submittedName>
</protein>
<dbReference type="Proteomes" id="UP000443090">
    <property type="component" value="Unassembled WGS sequence"/>
</dbReference>
<dbReference type="GO" id="GO:0046872">
    <property type="term" value="F:metal ion binding"/>
    <property type="evidence" value="ECO:0007669"/>
    <property type="project" value="UniProtKB-KW"/>
</dbReference>
<dbReference type="PANTHER" id="PTHR10218">
    <property type="entry name" value="GTP-BINDING PROTEIN ALPHA SUBUNIT"/>
    <property type="match status" value="1"/>
</dbReference>
<proteinExistence type="predicted"/>
<keyword evidence="13" id="KW-1185">Reference proteome</keyword>
<dbReference type="GO" id="GO:0007186">
    <property type="term" value="P:G protein-coupled receptor signaling pathway"/>
    <property type="evidence" value="ECO:0007669"/>
    <property type="project" value="InterPro"/>
</dbReference>
<dbReference type="FunFam" id="1.10.400.10:FF:000007">
    <property type="entry name" value="Guanine nucleotide-binding protein subunit alpha"/>
    <property type="match status" value="1"/>
</dbReference>
<gene>
    <name evidence="12" type="primary">GPA1</name>
    <name evidence="12" type="ORF">LOCC1_G002620</name>
</gene>
<accession>A0A8H8UK05</accession>
<evidence type="ECO:0000256" key="2">
    <source>
        <dbReference type="ARBA" id="ARBA00022723"/>
    </source>
</evidence>
<keyword evidence="7" id="KW-0807">Transducer</keyword>
<evidence type="ECO:0000256" key="8">
    <source>
        <dbReference type="ARBA" id="ARBA00023288"/>
    </source>
</evidence>
<keyword evidence="3 9" id="KW-0547">Nucleotide-binding</keyword>
<dbReference type="FunFam" id="3.40.50.300:FF:003800">
    <property type="entry name" value="Guanine nucleotide-binding protein G(k) subunit alpha"/>
    <property type="match status" value="1"/>
</dbReference>
<dbReference type="GO" id="GO:0005834">
    <property type="term" value="C:heterotrimeric G-protein complex"/>
    <property type="evidence" value="ECO:0007669"/>
    <property type="project" value="TreeGrafter"/>
</dbReference>
<keyword evidence="2 10" id="KW-0479">Metal-binding</keyword>
<dbReference type="EMBL" id="QGMI01000065">
    <property type="protein sequence ID" value="TVY47961.1"/>
    <property type="molecule type" value="Genomic_DNA"/>
</dbReference>
<keyword evidence="8" id="KW-0449">Lipoprotein</keyword>
<dbReference type="GO" id="GO:0003924">
    <property type="term" value="F:GTPase activity"/>
    <property type="evidence" value="ECO:0007669"/>
    <property type="project" value="InterPro"/>
</dbReference>
<keyword evidence="1" id="KW-0519">Myristate</keyword>
<dbReference type="GO" id="GO:0000750">
    <property type="term" value="P:pheromone-dependent signal transduction involved in conjugation with cellular fusion"/>
    <property type="evidence" value="ECO:0007669"/>
    <property type="project" value="TreeGrafter"/>
</dbReference>
<keyword evidence="4 10" id="KW-0460">Magnesium</keyword>
<dbReference type="InterPro" id="IPR011025">
    <property type="entry name" value="GproteinA_insert"/>
</dbReference>
<evidence type="ECO:0000256" key="9">
    <source>
        <dbReference type="PIRSR" id="PIRSR601019-1"/>
    </source>
</evidence>
<evidence type="ECO:0000256" key="11">
    <source>
        <dbReference type="SAM" id="MobiDB-lite"/>
    </source>
</evidence>
<dbReference type="GO" id="GO:0001664">
    <property type="term" value="F:G protein-coupled receptor binding"/>
    <property type="evidence" value="ECO:0007669"/>
    <property type="project" value="TreeGrafter"/>
</dbReference>
<dbReference type="SUPFAM" id="SSF52540">
    <property type="entry name" value="P-loop containing nucleoside triphosphate hydrolases"/>
    <property type="match status" value="1"/>
</dbReference>
<keyword evidence="6" id="KW-0564">Palmitate</keyword>
<dbReference type="GO" id="GO:0005737">
    <property type="term" value="C:cytoplasm"/>
    <property type="evidence" value="ECO:0007669"/>
    <property type="project" value="TreeGrafter"/>
</dbReference>
<dbReference type="Gene3D" id="3.40.50.300">
    <property type="entry name" value="P-loop containing nucleotide triphosphate hydrolases"/>
    <property type="match status" value="1"/>
</dbReference>
<dbReference type="PRINTS" id="PR00318">
    <property type="entry name" value="GPROTEINA"/>
</dbReference>
<dbReference type="CDD" id="cd00066">
    <property type="entry name" value="G-alpha"/>
    <property type="match status" value="1"/>
</dbReference>
<feature type="binding site" evidence="10">
    <location>
        <position position="322"/>
    </location>
    <ligand>
        <name>Mg(2+)</name>
        <dbReference type="ChEBI" id="CHEBI:18420"/>
    </ligand>
</feature>
<dbReference type="SUPFAM" id="SSF47895">
    <property type="entry name" value="Transducin (alpha subunit), insertion domain"/>
    <property type="match status" value="1"/>
</dbReference>
<evidence type="ECO:0000256" key="1">
    <source>
        <dbReference type="ARBA" id="ARBA00022707"/>
    </source>
</evidence>
<feature type="region of interest" description="Disordered" evidence="11">
    <location>
        <begin position="273"/>
        <end position="321"/>
    </location>
</feature>
<organism evidence="12 13">
    <name type="scientific">Lachnellula occidentalis</name>
    <dbReference type="NCBI Taxonomy" id="215460"/>
    <lineage>
        <taxon>Eukaryota</taxon>
        <taxon>Fungi</taxon>
        <taxon>Dikarya</taxon>
        <taxon>Ascomycota</taxon>
        <taxon>Pezizomycotina</taxon>
        <taxon>Leotiomycetes</taxon>
        <taxon>Helotiales</taxon>
        <taxon>Lachnaceae</taxon>
        <taxon>Lachnellula</taxon>
    </lineage>
</organism>
<dbReference type="SMART" id="SM00275">
    <property type="entry name" value="G_alpha"/>
    <property type="match status" value="1"/>
</dbReference>
<evidence type="ECO:0000256" key="5">
    <source>
        <dbReference type="ARBA" id="ARBA00023134"/>
    </source>
</evidence>
<dbReference type="Pfam" id="PF00503">
    <property type="entry name" value="G-alpha"/>
    <property type="match status" value="1"/>
</dbReference>
<feature type="binding site" evidence="10">
    <location>
        <position position="457"/>
    </location>
    <ligand>
        <name>Mg(2+)</name>
        <dbReference type="ChEBI" id="CHEBI:18420"/>
    </ligand>
</feature>
<sequence>MDPISVIGLAGSLVGISDVIARSLRRLINLQSRYRSASLVVSLPIGQLSTLKSALNQVRDFVTSSLKRVPRHEQLVADFGVSLESGKLLITALEEHIDHVEINDNGSLHAKGKVGRTTFERNALLQDDESRRIIKRMEDNRASLLSLADSSSNHTRRSRITENSNLLDTAFGFDNEVITTDVYRAALSVTTGDSSAPKATDRPEYLGSGSGLVPTTPLHDGLVLESPQELPALRRCFQTDGALRHTTEVDRFSSRLSRVSSLLGRSDNASVFSFQSQAQSEKEKPNRPLSPTSKPLPKPKTARRHLRTQEAPAERSGNSGKSALFRSIDALHQSGLSLEERLQYKEAVFMNTIQNMRDIIQAMAERLDLSLNESTNQRHVRTILRSSSSFSGNVLFSDVSQAIEALWNDEGVQQAFERSNEYLLQDSAAYFSNSVRRTSEHDHIPTDEDVRRARIRSTGSFSTIVKSSGITFRLFDTGGERSERKKWILEFEYLSILIFVVDISAYDLVLYEDHSVNRMQESLVLFDSLCNSRWFVNSDIILLFTKVDVLEQKFTKVPIGRYFLEFTGKESNLNDVKENRFLSLNRHPTKIIHVRFVSLVGEYNDSATKEILNDIVSGLSAGLDIPVECSIQ</sequence>
<comment type="caution">
    <text evidence="12">The sequence shown here is derived from an EMBL/GenBank/DDBJ whole genome shotgun (WGS) entry which is preliminary data.</text>
</comment>
<evidence type="ECO:0000256" key="7">
    <source>
        <dbReference type="ARBA" id="ARBA00023224"/>
    </source>
</evidence>
<dbReference type="PROSITE" id="PS51882">
    <property type="entry name" value="G_ALPHA"/>
    <property type="match status" value="1"/>
</dbReference>
<keyword evidence="5 9" id="KW-0342">GTP-binding</keyword>
<dbReference type="InterPro" id="IPR001019">
    <property type="entry name" value="Gprotein_alpha_su"/>
</dbReference>
<dbReference type="GO" id="GO:0032502">
    <property type="term" value="P:developmental process"/>
    <property type="evidence" value="ECO:0007669"/>
    <property type="project" value="UniProtKB-ARBA"/>
</dbReference>
<dbReference type="AlphaFoldDB" id="A0A8H8UK05"/>
<evidence type="ECO:0000256" key="4">
    <source>
        <dbReference type="ARBA" id="ARBA00022842"/>
    </source>
</evidence>
<reference evidence="12 13" key="1">
    <citation type="submission" date="2018-05" db="EMBL/GenBank/DDBJ databases">
        <title>Genome sequencing and assembly of the regulated plant pathogen Lachnellula willkommii and related sister species for the development of diagnostic species identification markers.</title>
        <authorList>
            <person name="Giroux E."/>
            <person name="Bilodeau G."/>
        </authorList>
    </citation>
    <scope>NUCLEOTIDE SEQUENCE [LARGE SCALE GENOMIC DNA]</scope>
    <source>
        <strain evidence="12 13">CBS 160.35</strain>
    </source>
</reference>
<dbReference type="InterPro" id="IPR027417">
    <property type="entry name" value="P-loop_NTPase"/>
</dbReference>
<evidence type="ECO:0000313" key="12">
    <source>
        <dbReference type="EMBL" id="TVY47961.1"/>
    </source>
</evidence>
<dbReference type="Gene3D" id="1.10.400.10">
    <property type="entry name" value="GI Alpha 1, domain 2-like"/>
    <property type="match status" value="1"/>
</dbReference>
<evidence type="ECO:0000313" key="13">
    <source>
        <dbReference type="Proteomes" id="UP000443090"/>
    </source>
</evidence>
<dbReference type="GO" id="GO:0005525">
    <property type="term" value="F:GTP binding"/>
    <property type="evidence" value="ECO:0007669"/>
    <property type="project" value="UniProtKB-KW"/>
</dbReference>
<dbReference type="PANTHER" id="PTHR10218:SF302">
    <property type="entry name" value="GUANINE NUCLEOTIDE-BINDING PROTEIN ALPHA-5 SUBUNIT"/>
    <property type="match status" value="1"/>
</dbReference>
<dbReference type="GO" id="GO:0031683">
    <property type="term" value="F:G-protein beta/gamma-subunit complex binding"/>
    <property type="evidence" value="ECO:0007669"/>
    <property type="project" value="InterPro"/>
</dbReference>